<dbReference type="EMBL" id="QKKZ01000006">
    <property type="protein sequence ID" value="KAB7512788.1"/>
    <property type="molecule type" value="Genomic_DNA"/>
</dbReference>
<dbReference type="PANTHER" id="PTHR46268:SF6">
    <property type="entry name" value="UNIVERSAL STRESS PROTEIN UP12"/>
    <property type="match status" value="1"/>
</dbReference>
<dbReference type="AlphaFoldDB" id="A0A5N5U2Y0"/>
<evidence type="ECO:0000313" key="8">
    <source>
        <dbReference type="Proteomes" id="UP000326865"/>
    </source>
</evidence>
<dbReference type="Proteomes" id="UP000326207">
    <property type="component" value="Unassembled WGS sequence"/>
</dbReference>
<evidence type="ECO:0000313" key="6">
    <source>
        <dbReference type="Proteomes" id="UP000326207"/>
    </source>
</evidence>
<dbReference type="RefSeq" id="WP_152121014.1">
    <property type="nucleotide sequence ID" value="NZ_QJOW01000008.1"/>
</dbReference>
<dbReference type="Proteomes" id="UP000326865">
    <property type="component" value="Unassembled WGS sequence"/>
</dbReference>
<accession>A0A5N5U8U1</accession>
<organism evidence="4 7">
    <name type="scientific">Halosegnis rubeus</name>
    <dbReference type="NCBI Taxonomy" id="2212850"/>
    <lineage>
        <taxon>Archaea</taxon>
        <taxon>Methanobacteriati</taxon>
        <taxon>Methanobacteriota</taxon>
        <taxon>Stenosarchaea group</taxon>
        <taxon>Halobacteria</taxon>
        <taxon>Halobacteriales</taxon>
        <taxon>Natronomonadaceae</taxon>
        <taxon>Halosegnis</taxon>
    </lineage>
</organism>
<evidence type="ECO:0000256" key="1">
    <source>
        <dbReference type="ARBA" id="ARBA00008791"/>
    </source>
</evidence>
<dbReference type="OrthoDB" id="271068at2157"/>
<dbReference type="SUPFAM" id="SSF52402">
    <property type="entry name" value="Adenine nucleotide alpha hydrolases-like"/>
    <property type="match status" value="1"/>
</dbReference>
<sequence>MALETVLLAVGGKSDDQVERMATLAEDVAGPADATVVLGHVFTEDDYDDALERLEFDDGTDVTPDTVAGRNLVVRELRDRFEEQDIDVEHMGTIGDRAEGVIGFAEETDADMLAVGGRRRSPTGKAVFGSTAQEILLDAPCPVTFIKRESE</sequence>
<keyword evidence="8" id="KW-1185">Reference proteome</keyword>
<feature type="domain" description="UspA" evidence="2">
    <location>
        <begin position="5"/>
        <end position="147"/>
    </location>
</feature>
<dbReference type="EMBL" id="QMDY01000008">
    <property type="protein sequence ID" value="KAB7515076.1"/>
    <property type="molecule type" value="Genomic_DNA"/>
</dbReference>
<dbReference type="CDD" id="cd00293">
    <property type="entry name" value="USP-like"/>
    <property type="match status" value="1"/>
</dbReference>
<dbReference type="PRINTS" id="PR01438">
    <property type="entry name" value="UNVRSLSTRESS"/>
</dbReference>
<dbReference type="InterPro" id="IPR014729">
    <property type="entry name" value="Rossmann-like_a/b/a_fold"/>
</dbReference>
<dbReference type="InterPro" id="IPR006016">
    <property type="entry name" value="UspA"/>
</dbReference>
<evidence type="ECO:0000313" key="7">
    <source>
        <dbReference type="Proteomes" id="UP000326302"/>
    </source>
</evidence>
<evidence type="ECO:0000259" key="2">
    <source>
        <dbReference type="Pfam" id="PF00582"/>
    </source>
</evidence>
<reference evidence="6 7" key="1">
    <citation type="submission" date="2019-10" db="EMBL/GenBank/DDBJ databases">
        <title>Unraveling microbial dark matter from salterns through culturing: the case of the genus Halosegnis.</title>
        <authorList>
            <person name="Duran-Viseras A."/>
            <person name="Andrei A.-S."/>
            <person name="Vera-Gargallo B."/>
            <person name="Ghai R."/>
            <person name="Sanchez-Porro C."/>
            <person name="Ventosa A."/>
        </authorList>
    </citation>
    <scope>NUCLEOTIDE SEQUENCE [LARGE SCALE GENOMIC DNA]</scope>
    <source>
        <strain evidence="4 7">F17-44</strain>
        <strain evidence="3 8">F18-79</strain>
        <strain evidence="5 6">F19-13</strain>
    </source>
</reference>
<proteinExistence type="inferred from homology"/>
<dbReference type="EMBL" id="QJOW01000008">
    <property type="protein sequence ID" value="KAB7512903.1"/>
    <property type="molecule type" value="Genomic_DNA"/>
</dbReference>
<evidence type="ECO:0000313" key="5">
    <source>
        <dbReference type="EMBL" id="KAB7515076.1"/>
    </source>
</evidence>
<dbReference type="Gene3D" id="3.40.50.620">
    <property type="entry name" value="HUPs"/>
    <property type="match status" value="1"/>
</dbReference>
<gene>
    <name evidence="3" type="ORF">DM867_11350</name>
    <name evidence="4" type="ORF">DMP03_13195</name>
    <name evidence="5" type="ORF">DP108_11675</name>
</gene>
<name>A0A5N5U2Y0_9EURY</name>
<accession>A0A5N5U2Y0</accession>
<dbReference type="InterPro" id="IPR006015">
    <property type="entry name" value="Universal_stress_UspA"/>
</dbReference>
<comment type="caution">
    <text evidence="4">The sequence shown here is derived from an EMBL/GenBank/DDBJ whole genome shotgun (WGS) entry which is preliminary data.</text>
</comment>
<comment type="similarity">
    <text evidence="1">Belongs to the universal stress protein A family.</text>
</comment>
<protein>
    <submittedName>
        <fullName evidence="4">Universal stress protein</fullName>
    </submittedName>
</protein>
<dbReference type="Proteomes" id="UP000326302">
    <property type="component" value="Unassembled WGS sequence"/>
</dbReference>
<evidence type="ECO:0000313" key="3">
    <source>
        <dbReference type="EMBL" id="KAB7512788.1"/>
    </source>
</evidence>
<dbReference type="Pfam" id="PF00582">
    <property type="entry name" value="Usp"/>
    <property type="match status" value="1"/>
</dbReference>
<evidence type="ECO:0000313" key="4">
    <source>
        <dbReference type="EMBL" id="KAB7512903.1"/>
    </source>
</evidence>
<accession>A0A5N5U2U9</accession>
<dbReference type="PANTHER" id="PTHR46268">
    <property type="entry name" value="STRESS RESPONSE PROTEIN NHAX"/>
    <property type="match status" value="1"/>
</dbReference>